<name>A0A841DA21_PLAVE</name>
<sequence length="162" mass="17022">MLPVDPPQTAGGRSPSYARRLDLAASMVAAPRILFLADRIAVIHGGRVVADDTPAALKRQVGADRLELRLARSEDVPRAGAALSASAEGGSGIRHEVRTPDALIVNIALPMIIIILFLYVFGGAITIGSSGLDYIDFVVPAVLLMAVRHGRRPGVKPGCRPG</sequence>
<dbReference type="AlphaFoldDB" id="A0A841DA21"/>
<dbReference type="RefSeq" id="WP_184944623.1">
    <property type="nucleotide sequence ID" value="NZ_BAAAWZ010000001.1"/>
</dbReference>
<evidence type="ECO:0000256" key="1">
    <source>
        <dbReference type="SAM" id="Phobius"/>
    </source>
</evidence>
<dbReference type="EMBL" id="JACHJJ010000016">
    <property type="protein sequence ID" value="MBB5965324.1"/>
    <property type="molecule type" value="Genomic_DNA"/>
</dbReference>
<proteinExistence type="predicted"/>
<dbReference type="Proteomes" id="UP000562352">
    <property type="component" value="Unassembled WGS sequence"/>
</dbReference>
<keyword evidence="1" id="KW-0812">Transmembrane</keyword>
<accession>A0A841DA21</accession>
<gene>
    <name evidence="2" type="ORF">FHS22_004612</name>
</gene>
<evidence type="ECO:0000313" key="2">
    <source>
        <dbReference type="EMBL" id="MBB5965324.1"/>
    </source>
</evidence>
<keyword evidence="1" id="KW-1133">Transmembrane helix</keyword>
<evidence type="ECO:0000313" key="3">
    <source>
        <dbReference type="Proteomes" id="UP000562352"/>
    </source>
</evidence>
<organism evidence="2 3">
    <name type="scientific">Planomonospora venezuelensis</name>
    <dbReference type="NCBI Taxonomy" id="1999"/>
    <lineage>
        <taxon>Bacteria</taxon>
        <taxon>Bacillati</taxon>
        <taxon>Actinomycetota</taxon>
        <taxon>Actinomycetes</taxon>
        <taxon>Streptosporangiales</taxon>
        <taxon>Streptosporangiaceae</taxon>
        <taxon>Planomonospora</taxon>
    </lineage>
</organism>
<keyword evidence="1" id="KW-0472">Membrane</keyword>
<reference evidence="2 3" key="1">
    <citation type="submission" date="2020-08" db="EMBL/GenBank/DDBJ databases">
        <title>Genomic Encyclopedia of Type Strains, Phase III (KMG-III): the genomes of soil and plant-associated and newly described type strains.</title>
        <authorList>
            <person name="Whitman W."/>
        </authorList>
    </citation>
    <scope>NUCLEOTIDE SEQUENCE [LARGE SCALE GENOMIC DNA]</scope>
    <source>
        <strain evidence="2 3">CECT 3303</strain>
    </source>
</reference>
<feature type="transmembrane region" description="Helical" evidence="1">
    <location>
        <begin position="103"/>
        <end position="121"/>
    </location>
</feature>
<comment type="caution">
    <text evidence="2">The sequence shown here is derived from an EMBL/GenBank/DDBJ whole genome shotgun (WGS) entry which is preliminary data.</text>
</comment>
<keyword evidence="3" id="KW-1185">Reference proteome</keyword>
<protein>
    <submittedName>
        <fullName evidence="2">Uncharacterized protein</fullName>
    </submittedName>
</protein>